<proteinExistence type="predicted"/>
<accession>A0ABR3MBP3</accession>
<dbReference type="PANTHER" id="PTHR47331:SF1">
    <property type="entry name" value="GAG-LIKE PROTEIN"/>
    <property type="match status" value="1"/>
</dbReference>
<evidence type="ECO:0000313" key="2">
    <source>
        <dbReference type="EMBL" id="KAL1261108.1"/>
    </source>
</evidence>
<feature type="domain" description="DUF5641" evidence="1">
    <location>
        <begin position="22"/>
        <end position="115"/>
    </location>
</feature>
<keyword evidence="3" id="KW-1185">Reference proteome</keyword>
<reference evidence="2 3" key="1">
    <citation type="submission" date="2023-09" db="EMBL/GenBank/DDBJ databases">
        <authorList>
            <person name="Wang M."/>
        </authorList>
    </citation>
    <scope>NUCLEOTIDE SEQUENCE [LARGE SCALE GENOMIC DNA]</scope>
    <source>
        <strain evidence="2">GT-2023</strain>
        <tissue evidence="2">Liver</tissue>
    </source>
</reference>
<sequence length="136" mass="15770">MGRLDGALSPVMYPRSERLSRRRWRHCQVLADHFWARFIRCYLPTLQCRQKWHGTPADLTEHSVVLVMDPQFPRALWPVGRVVKVHPGVDGHVRSIDVQVKDKVYTRPVARLIPLPVIPDTEEDEECPPVKNTPFT</sequence>
<name>A0ABR3MBP3_9TELE</name>
<evidence type="ECO:0000313" key="3">
    <source>
        <dbReference type="Proteomes" id="UP001558613"/>
    </source>
</evidence>
<dbReference type="InterPro" id="IPR040676">
    <property type="entry name" value="DUF5641"/>
</dbReference>
<comment type="caution">
    <text evidence="2">The sequence shown here is derived from an EMBL/GenBank/DDBJ whole genome shotgun (WGS) entry which is preliminary data.</text>
</comment>
<evidence type="ECO:0000259" key="1">
    <source>
        <dbReference type="Pfam" id="PF18701"/>
    </source>
</evidence>
<dbReference type="Pfam" id="PF18701">
    <property type="entry name" value="DUF5641"/>
    <property type="match status" value="1"/>
</dbReference>
<dbReference type="Proteomes" id="UP001558613">
    <property type="component" value="Unassembled WGS sequence"/>
</dbReference>
<gene>
    <name evidence="2" type="ORF">QQF64_008935</name>
</gene>
<protein>
    <recommendedName>
        <fullName evidence="1">DUF5641 domain-containing protein</fullName>
    </recommendedName>
</protein>
<dbReference type="PANTHER" id="PTHR47331">
    <property type="entry name" value="PHD-TYPE DOMAIN-CONTAINING PROTEIN"/>
    <property type="match status" value="1"/>
</dbReference>
<organism evidence="2 3">
    <name type="scientific">Cirrhinus molitorella</name>
    <name type="common">mud carp</name>
    <dbReference type="NCBI Taxonomy" id="172907"/>
    <lineage>
        <taxon>Eukaryota</taxon>
        <taxon>Metazoa</taxon>
        <taxon>Chordata</taxon>
        <taxon>Craniata</taxon>
        <taxon>Vertebrata</taxon>
        <taxon>Euteleostomi</taxon>
        <taxon>Actinopterygii</taxon>
        <taxon>Neopterygii</taxon>
        <taxon>Teleostei</taxon>
        <taxon>Ostariophysi</taxon>
        <taxon>Cypriniformes</taxon>
        <taxon>Cyprinidae</taxon>
        <taxon>Labeoninae</taxon>
        <taxon>Labeonini</taxon>
        <taxon>Cirrhinus</taxon>
    </lineage>
</organism>
<dbReference type="EMBL" id="JAYMGO010000015">
    <property type="protein sequence ID" value="KAL1261108.1"/>
    <property type="molecule type" value="Genomic_DNA"/>
</dbReference>